<accession>A0ABS9NJS3</accession>
<keyword evidence="10" id="KW-0449">Lipoprotein</keyword>
<name>A0ABS9NJS3_9NEIS</name>
<protein>
    <submittedName>
        <fullName evidence="10">Surface lipoprotein assembly modifier</fullName>
    </submittedName>
</protein>
<evidence type="ECO:0000256" key="3">
    <source>
        <dbReference type="ARBA" id="ARBA00022692"/>
    </source>
</evidence>
<dbReference type="EMBL" id="JAKOOW010000001">
    <property type="protein sequence ID" value="MCG6503026.1"/>
    <property type="molecule type" value="Genomic_DNA"/>
</dbReference>
<keyword evidence="6" id="KW-0998">Cell outer membrane</keyword>
<dbReference type="Gene3D" id="1.25.40.10">
    <property type="entry name" value="Tetratricopeptide repeat domain"/>
    <property type="match status" value="1"/>
</dbReference>
<evidence type="ECO:0000256" key="2">
    <source>
        <dbReference type="ARBA" id="ARBA00022452"/>
    </source>
</evidence>
<evidence type="ECO:0000313" key="11">
    <source>
        <dbReference type="Proteomes" id="UP001298424"/>
    </source>
</evidence>
<evidence type="ECO:0000259" key="9">
    <source>
        <dbReference type="Pfam" id="PF24575"/>
    </source>
</evidence>
<reference evidence="10 11" key="1">
    <citation type="submission" date="2022-02" db="EMBL/GenBank/DDBJ databases">
        <title>Genome sequence data of Kingella unionensis sp. nov. strain CICC 24913 (CCUG 75125).</title>
        <authorList>
            <person name="Xiao M."/>
        </authorList>
    </citation>
    <scope>NUCLEOTIDE SEQUENCE [LARGE SCALE GENOMIC DNA]</scope>
    <source>
        <strain evidence="10 11">CICC 24913</strain>
    </source>
</reference>
<dbReference type="RefSeq" id="WP_238744958.1">
    <property type="nucleotide sequence ID" value="NZ_JAKOOW010000001.1"/>
</dbReference>
<comment type="caution">
    <text evidence="10">The sequence shown here is derived from an EMBL/GenBank/DDBJ whole genome shotgun (WGS) entry which is preliminary data.</text>
</comment>
<dbReference type="InterPro" id="IPR007655">
    <property type="entry name" value="Slam_C"/>
</dbReference>
<evidence type="ECO:0000256" key="1">
    <source>
        <dbReference type="ARBA" id="ARBA00004571"/>
    </source>
</evidence>
<evidence type="ECO:0000256" key="7">
    <source>
        <dbReference type="ARBA" id="ARBA00023609"/>
    </source>
</evidence>
<organism evidence="10 11">
    <name type="scientific">Kingella pumchi</name>
    <dbReference type="NCBI Taxonomy" id="2779506"/>
    <lineage>
        <taxon>Bacteria</taxon>
        <taxon>Pseudomonadati</taxon>
        <taxon>Pseudomonadota</taxon>
        <taxon>Betaproteobacteria</taxon>
        <taxon>Neisseriales</taxon>
        <taxon>Neisseriaceae</taxon>
        <taxon>Kingella</taxon>
    </lineage>
</organism>
<evidence type="ECO:0000256" key="6">
    <source>
        <dbReference type="ARBA" id="ARBA00023237"/>
    </source>
</evidence>
<comment type="subcellular location">
    <subcellularLocation>
        <location evidence="1">Cell outer membrane</location>
        <topology evidence="1">Multi-pass membrane protein</topology>
    </subcellularLocation>
</comment>
<proteinExistence type="inferred from homology"/>
<dbReference type="Pfam" id="PF04575">
    <property type="entry name" value="SlipAM"/>
    <property type="match status" value="1"/>
</dbReference>
<keyword evidence="2" id="KW-1134">Transmembrane beta strand</keyword>
<evidence type="ECO:0000313" key="10">
    <source>
        <dbReference type="EMBL" id="MCG6503026.1"/>
    </source>
</evidence>
<comment type="similarity">
    <text evidence="7">Belongs to the Slam family.</text>
</comment>
<dbReference type="InterPro" id="IPR011990">
    <property type="entry name" value="TPR-like_helical_dom_sf"/>
</dbReference>
<feature type="domain" description="Surface lipoprotein assembly modifier N-terminal TPR repeats region" evidence="9">
    <location>
        <begin position="77"/>
        <end position="169"/>
    </location>
</feature>
<evidence type="ECO:0000256" key="4">
    <source>
        <dbReference type="ARBA" id="ARBA00022729"/>
    </source>
</evidence>
<keyword evidence="4" id="KW-0732">Signal</keyword>
<sequence length="495" mass="55872">MDKLRLALLPLLLLPAVCRADDDDDSRRRLLEEGGRQMRQYRDSSWLGDAAPAEAQVQENDGYISISGQIYQVGGSKEELETALYYALNLRQWHKVRQFAARYAALPGHKPALLHLAEGLQAREQGKLVQAVRLLKTAAEEDPANARIALELGRAYTEDNQNREAAAQFSRVFDSGIPEETKAVVARYLEEIGKRSRWHGQISLGYGYNSNINQANGSTECVWQIGGMCMMERQLPQAVSSPLANFSASAAKTLPLSGHHGLHLRGLAYGTHYRHKDPQSSIQPDYSYYNGTLSAGYDYADARSHFSLLPYFEYDFRNGHTQYRAWGADTDWSRTITPRWRINARAGAKRYHYSGGSKTYYADYSQYELGAGAEFSLTPSAGLFANLDATRRKYPSDVSSSYEYAARLGAYKLFGNGIYLNGLLLHRRSLYDAAGFLSDGERRQDKQAVAIVAAGWRRPKGITPELRFRRTVARSNSVYYRYRQNEVLLSLRYQF</sequence>
<keyword evidence="3" id="KW-0812">Transmembrane</keyword>
<dbReference type="Proteomes" id="UP001298424">
    <property type="component" value="Unassembled WGS sequence"/>
</dbReference>
<dbReference type="Pfam" id="PF24575">
    <property type="entry name" value="TPR_Slam"/>
    <property type="match status" value="1"/>
</dbReference>
<dbReference type="SUPFAM" id="SSF48452">
    <property type="entry name" value="TPR-like"/>
    <property type="match status" value="1"/>
</dbReference>
<feature type="domain" description="Surface lipoprotein assembly modifier C-terminal" evidence="8">
    <location>
        <begin position="198"/>
        <end position="495"/>
    </location>
</feature>
<gene>
    <name evidence="10" type="ORF">MB824_00695</name>
</gene>
<evidence type="ECO:0000259" key="8">
    <source>
        <dbReference type="Pfam" id="PF04575"/>
    </source>
</evidence>
<evidence type="ECO:0000256" key="5">
    <source>
        <dbReference type="ARBA" id="ARBA00023136"/>
    </source>
</evidence>
<keyword evidence="11" id="KW-1185">Reference proteome</keyword>
<dbReference type="InterPro" id="IPR057556">
    <property type="entry name" value="TPR_Slam"/>
</dbReference>
<keyword evidence="5" id="KW-0472">Membrane</keyword>